<evidence type="ECO:0000256" key="5">
    <source>
        <dbReference type="ARBA" id="ARBA00023004"/>
    </source>
</evidence>
<dbReference type="InterPro" id="IPR052306">
    <property type="entry name" value="CYP450_71D"/>
</dbReference>
<keyword evidence="4" id="KW-0560">Oxidoreductase</keyword>
<evidence type="ECO:0000256" key="1">
    <source>
        <dbReference type="ARBA" id="ARBA00010617"/>
    </source>
</evidence>
<accession>A0A835RC00</accession>
<keyword evidence="2" id="KW-0349">Heme</keyword>
<evidence type="ECO:0000313" key="8">
    <source>
        <dbReference type="Proteomes" id="UP000639772"/>
    </source>
</evidence>
<dbReference type="EMBL" id="JADCNM010000004">
    <property type="protein sequence ID" value="KAG0487588.1"/>
    <property type="molecule type" value="Genomic_DNA"/>
</dbReference>
<gene>
    <name evidence="7" type="ORF">HPP92_009683</name>
</gene>
<dbReference type="Proteomes" id="UP000639772">
    <property type="component" value="Unassembled WGS sequence"/>
</dbReference>
<organism evidence="7 8">
    <name type="scientific">Vanilla planifolia</name>
    <name type="common">Vanilla</name>
    <dbReference type="NCBI Taxonomy" id="51239"/>
    <lineage>
        <taxon>Eukaryota</taxon>
        <taxon>Viridiplantae</taxon>
        <taxon>Streptophyta</taxon>
        <taxon>Embryophyta</taxon>
        <taxon>Tracheophyta</taxon>
        <taxon>Spermatophyta</taxon>
        <taxon>Magnoliopsida</taxon>
        <taxon>Liliopsida</taxon>
        <taxon>Asparagales</taxon>
        <taxon>Orchidaceae</taxon>
        <taxon>Vanilloideae</taxon>
        <taxon>Vanilleae</taxon>
        <taxon>Vanilla</taxon>
    </lineage>
</organism>
<evidence type="ECO:0000256" key="6">
    <source>
        <dbReference type="ARBA" id="ARBA00023033"/>
    </source>
</evidence>
<dbReference type="InterPro" id="IPR036396">
    <property type="entry name" value="Cyt_P450_sf"/>
</dbReference>
<dbReference type="GO" id="GO:0016705">
    <property type="term" value="F:oxidoreductase activity, acting on paired donors, with incorporation or reduction of molecular oxygen"/>
    <property type="evidence" value="ECO:0007669"/>
    <property type="project" value="InterPro"/>
</dbReference>
<name>A0A835RC00_VANPL</name>
<keyword evidence="3" id="KW-0479">Metal-binding</keyword>
<dbReference type="PANTHER" id="PTHR47953">
    <property type="entry name" value="OS08G0105600 PROTEIN"/>
    <property type="match status" value="1"/>
</dbReference>
<keyword evidence="5" id="KW-0408">Iron</keyword>
<dbReference type="OrthoDB" id="2789670at2759"/>
<dbReference type="GO" id="GO:0004497">
    <property type="term" value="F:monooxygenase activity"/>
    <property type="evidence" value="ECO:0007669"/>
    <property type="project" value="UniProtKB-KW"/>
</dbReference>
<evidence type="ECO:0000256" key="4">
    <source>
        <dbReference type="ARBA" id="ARBA00023002"/>
    </source>
</evidence>
<protein>
    <submittedName>
        <fullName evidence="7">Uncharacterized protein</fullName>
    </submittedName>
</protein>
<keyword evidence="6" id="KW-0503">Monooxygenase</keyword>
<comment type="caution">
    <text evidence="7">The sequence shown here is derived from an EMBL/GenBank/DDBJ whole genome shotgun (WGS) entry which is preliminary data.</text>
</comment>
<dbReference type="AlphaFoldDB" id="A0A835RC00"/>
<dbReference type="PANTHER" id="PTHR47953:SF16">
    <property type="entry name" value="CYTOCHROME P450 71D8"/>
    <property type="match status" value="1"/>
</dbReference>
<evidence type="ECO:0000313" key="7">
    <source>
        <dbReference type="EMBL" id="KAG0487588.1"/>
    </source>
</evidence>
<comment type="similarity">
    <text evidence="1">Belongs to the cytochrome P450 family.</text>
</comment>
<evidence type="ECO:0000256" key="3">
    <source>
        <dbReference type="ARBA" id="ARBA00022723"/>
    </source>
</evidence>
<sequence>MNLNAMRAAQQEVRAVVENRNICRRERPRTVTVHEGRDQGKHFVSTTCSPLLPRESMEAVTIEGYDIPAKTRIFVNAWLSEGPEVLGGGGSIVPERFLGSEVDYKGRISSCCRLGQGEGMPWPGIRRRGCRDCVGSDASQL</sequence>
<proteinExistence type="inferred from homology"/>
<dbReference type="Gene3D" id="1.10.630.10">
    <property type="entry name" value="Cytochrome P450"/>
    <property type="match status" value="1"/>
</dbReference>
<reference evidence="7 8" key="1">
    <citation type="journal article" date="2020" name="Nat. Food">
        <title>A phased Vanilla planifolia genome enables genetic improvement of flavour and production.</title>
        <authorList>
            <person name="Hasing T."/>
            <person name="Tang H."/>
            <person name="Brym M."/>
            <person name="Khazi F."/>
            <person name="Huang T."/>
            <person name="Chambers A.H."/>
        </authorList>
    </citation>
    <scope>NUCLEOTIDE SEQUENCE [LARGE SCALE GENOMIC DNA]</scope>
    <source>
        <tissue evidence="7">Leaf</tissue>
    </source>
</reference>
<dbReference type="SUPFAM" id="SSF48264">
    <property type="entry name" value="Cytochrome P450"/>
    <property type="match status" value="1"/>
</dbReference>
<dbReference type="GO" id="GO:0005506">
    <property type="term" value="F:iron ion binding"/>
    <property type="evidence" value="ECO:0007669"/>
    <property type="project" value="InterPro"/>
</dbReference>
<evidence type="ECO:0000256" key="2">
    <source>
        <dbReference type="ARBA" id="ARBA00022617"/>
    </source>
</evidence>
<dbReference type="GO" id="GO:0020037">
    <property type="term" value="F:heme binding"/>
    <property type="evidence" value="ECO:0007669"/>
    <property type="project" value="InterPro"/>
</dbReference>